<keyword evidence="3" id="KW-1185">Reference proteome</keyword>
<evidence type="ECO:0000256" key="1">
    <source>
        <dbReference type="SAM" id="MobiDB-lite"/>
    </source>
</evidence>
<dbReference type="GeneID" id="28803118"/>
<accession>A0A166Y705</accession>
<dbReference type="EMBL" id="KU998242">
    <property type="protein sequence ID" value="ANA86057.1"/>
    <property type="molecule type" value="Genomic_DNA"/>
</dbReference>
<feature type="region of interest" description="Disordered" evidence="1">
    <location>
        <begin position="1"/>
        <end position="23"/>
    </location>
</feature>
<reference evidence="2 3" key="1">
    <citation type="submission" date="2016-03" db="EMBL/GenBank/DDBJ databases">
        <authorList>
            <person name="Rimple P."/>
            <person name="Montgomery M.T."/>
            <person name="Guerrero C.A."/>
            <person name="Mavrich T.N."/>
            <person name="Pope W.H."/>
            <person name="Garlena R.A."/>
            <person name="Russell D.A."/>
            <person name="Jacobs-Sera D."/>
            <person name="Hendrix R.W."/>
            <person name="Hatfull G.F."/>
        </authorList>
    </citation>
    <scope>NUCLEOTIDE SEQUENCE [LARGE SCALE GENOMIC DNA]</scope>
</reference>
<dbReference type="KEGG" id="vg:28803118"/>
<proteinExistence type="predicted"/>
<gene>
    <name evidence="2" type="primary">88</name>
    <name evidence="2" type="ORF">PBI_DEMOSTHENES_88</name>
</gene>
<feature type="compositionally biased region" description="Basic and acidic residues" evidence="1">
    <location>
        <begin position="10"/>
        <end position="23"/>
    </location>
</feature>
<sequence>MPPGTVATHETGDAAMIREPEPIKTGEPLPGRYYLWVKLKDDKWKGRGGRIRIRKPRNCAHGITICTECMESWGIDYNIDFESTEGGRKLRQEGNPHVRTQATHR</sequence>
<protein>
    <submittedName>
        <fullName evidence="2">Uncharacterized protein</fullName>
    </submittedName>
</protein>
<evidence type="ECO:0000313" key="3">
    <source>
        <dbReference type="Proteomes" id="UP000203422"/>
    </source>
</evidence>
<dbReference type="RefSeq" id="YP_009276799.1">
    <property type="nucleotide sequence ID" value="NC_030944.1"/>
</dbReference>
<name>A0A166Y705_9CAUD</name>
<evidence type="ECO:0000313" key="2">
    <source>
        <dbReference type="EMBL" id="ANA86057.1"/>
    </source>
</evidence>
<organism evidence="2 3">
    <name type="scientific">Gordonia phage Demosthenes</name>
    <dbReference type="NCBI Taxonomy" id="1838067"/>
    <lineage>
        <taxon>Viruses</taxon>
        <taxon>Duplodnaviria</taxon>
        <taxon>Heunggongvirae</taxon>
        <taxon>Uroviricota</taxon>
        <taxon>Caudoviricetes</taxon>
        <taxon>Demosthenesvirus</taxon>
        <taxon>Demosthenesvirus demosthenes</taxon>
    </lineage>
</organism>
<dbReference type="Proteomes" id="UP000203422">
    <property type="component" value="Segment"/>
</dbReference>